<organism evidence="6 7">
    <name type="scientific">Dimargaris verticillata</name>
    <dbReference type="NCBI Taxonomy" id="2761393"/>
    <lineage>
        <taxon>Eukaryota</taxon>
        <taxon>Fungi</taxon>
        <taxon>Fungi incertae sedis</taxon>
        <taxon>Zoopagomycota</taxon>
        <taxon>Kickxellomycotina</taxon>
        <taxon>Dimargaritomycetes</taxon>
        <taxon>Dimargaritales</taxon>
        <taxon>Dimargaritaceae</taxon>
        <taxon>Dimargaris</taxon>
    </lineage>
</organism>
<proteinExistence type="inferred from homology"/>
<dbReference type="OrthoDB" id="273010at2759"/>
<dbReference type="InterPro" id="IPR045295">
    <property type="entry name" value="Complex1_LYR_SDHAF1_LYRM8"/>
</dbReference>
<accession>A0A9W8EAT4</accession>
<dbReference type="CDD" id="cd20268">
    <property type="entry name" value="Complex1_LYR_SDHAF1_LYRM8"/>
    <property type="match status" value="1"/>
</dbReference>
<evidence type="ECO:0000256" key="4">
    <source>
        <dbReference type="ARBA" id="ARBA00025715"/>
    </source>
</evidence>
<dbReference type="Proteomes" id="UP001151582">
    <property type="component" value="Unassembled WGS sequence"/>
</dbReference>
<dbReference type="InterPro" id="IPR008011">
    <property type="entry name" value="Complex1_LYR_dom"/>
</dbReference>
<dbReference type="AlphaFoldDB" id="A0A9W8EAT4"/>
<evidence type="ECO:0000313" key="6">
    <source>
        <dbReference type="EMBL" id="KAJ1982849.1"/>
    </source>
</evidence>
<feature type="domain" description="Complex 1 LYR protein" evidence="5">
    <location>
        <begin position="9"/>
        <end position="65"/>
    </location>
</feature>
<dbReference type="EMBL" id="JANBQB010000078">
    <property type="protein sequence ID" value="KAJ1982849.1"/>
    <property type="molecule type" value="Genomic_DNA"/>
</dbReference>
<keyword evidence="7" id="KW-1185">Reference proteome</keyword>
<comment type="subcellular location">
    <subcellularLocation>
        <location evidence="1">Mitochondrion matrix</location>
    </subcellularLocation>
</comment>
<comment type="similarity">
    <text evidence="4">Belongs to the complex I LYR family. SDHAF1 subfamily.</text>
</comment>
<name>A0A9W8EAT4_9FUNG</name>
<dbReference type="PANTHER" id="PTHR13675:SF1">
    <property type="entry name" value="SUCCINATE DEHYDROGENASE ASSEMBLY FACTOR 1, MITOCHONDRIAL"/>
    <property type="match status" value="1"/>
</dbReference>
<protein>
    <recommendedName>
        <fullName evidence="5">Complex 1 LYR protein domain-containing protein</fullName>
    </recommendedName>
</protein>
<evidence type="ECO:0000313" key="7">
    <source>
        <dbReference type="Proteomes" id="UP001151582"/>
    </source>
</evidence>
<evidence type="ECO:0000259" key="5">
    <source>
        <dbReference type="Pfam" id="PF05347"/>
    </source>
</evidence>
<dbReference type="PANTHER" id="PTHR13675">
    <property type="entry name" value="LYR MOTIF-CONTAINING PROTEIN 2"/>
    <property type="match status" value="1"/>
</dbReference>
<evidence type="ECO:0000256" key="2">
    <source>
        <dbReference type="ARBA" id="ARBA00023128"/>
    </source>
</evidence>
<evidence type="ECO:0000256" key="3">
    <source>
        <dbReference type="ARBA" id="ARBA00023186"/>
    </source>
</evidence>
<reference evidence="6" key="1">
    <citation type="submission" date="2022-07" db="EMBL/GenBank/DDBJ databases">
        <title>Phylogenomic reconstructions and comparative analyses of Kickxellomycotina fungi.</title>
        <authorList>
            <person name="Reynolds N.K."/>
            <person name="Stajich J.E."/>
            <person name="Barry K."/>
            <person name="Grigoriev I.V."/>
            <person name="Crous P."/>
            <person name="Smith M.E."/>
        </authorList>
    </citation>
    <scope>NUCLEOTIDE SEQUENCE</scope>
    <source>
        <strain evidence="6">RSA 567</strain>
    </source>
</reference>
<dbReference type="GO" id="GO:0005759">
    <property type="term" value="C:mitochondrial matrix"/>
    <property type="evidence" value="ECO:0007669"/>
    <property type="project" value="UniProtKB-SubCell"/>
</dbReference>
<dbReference type="Pfam" id="PF05347">
    <property type="entry name" value="Complex1_LYR"/>
    <property type="match status" value="1"/>
</dbReference>
<evidence type="ECO:0000256" key="1">
    <source>
        <dbReference type="ARBA" id="ARBA00004305"/>
    </source>
</evidence>
<keyword evidence="3" id="KW-0143">Chaperone</keyword>
<gene>
    <name evidence="6" type="ORF">H4R34_001578</name>
</gene>
<dbReference type="GO" id="GO:0034553">
    <property type="term" value="P:mitochondrial respiratory chain complex II assembly"/>
    <property type="evidence" value="ECO:0007669"/>
    <property type="project" value="InterPro"/>
</dbReference>
<sequence>MRRSGLQTDVLRLYRDCFRAIRAKPKESHPRFKAFVRAQFHPTNLQPRDFTAIEYLLRRGRKQLEAYQNPHVHDVHRQ</sequence>
<keyword evidence="2" id="KW-0496">Mitochondrion</keyword>
<comment type="caution">
    <text evidence="6">The sequence shown here is derived from an EMBL/GenBank/DDBJ whole genome shotgun (WGS) entry which is preliminary data.</text>
</comment>